<dbReference type="InterPro" id="IPR013783">
    <property type="entry name" value="Ig-like_fold"/>
</dbReference>
<evidence type="ECO:0000256" key="6">
    <source>
        <dbReference type="ARBA" id="ARBA00023186"/>
    </source>
</evidence>
<dbReference type="Gene3D" id="2.60.40.10">
    <property type="entry name" value="Immunoglobulins"/>
    <property type="match status" value="2"/>
</dbReference>
<dbReference type="EMBL" id="JAUEHU010000004">
    <property type="protein sequence ID" value="MDN0086876.1"/>
    <property type="molecule type" value="Genomic_DNA"/>
</dbReference>
<dbReference type="FunFam" id="2.60.40.10:FF:000458">
    <property type="entry name" value="Molecular chaperone FimC"/>
    <property type="match status" value="1"/>
</dbReference>
<keyword evidence="4" id="KW-0732">Signal</keyword>
<dbReference type="PANTHER" id="PTHR30251:SF5">
    <property type="entry name" value="FIMBRIAL CHAPARONE PROTEIN"/>
    <property type="match status" value="1"/>
</dbReference>
<evidence type="ECO:0000313" key="13">
    <source>
        <dbReference type="Proteomes" id="UP001167864"/>
    </source>
</evidence>
<dbReference type="AlphaFoldDB" id="A0AAW7JYX0"/>
<dbReference type="InterPro" id="IPR036316">
    <property type="entry name" value="Pili_assmbl_chap_C_dom_sf"/>
</dbReference>
<dbReference type="RefSeq" id="WP_049597363.1">
    <property type="nucleotide sequence ID" value="NZ_CPYD01000003.1"/>
</dbReference>
<keyword evidence="3" id="KW-1029">Fimbrium biogenesis</keyword>
<comment type="similarity">
    <text evidence="2">Belongs to the periplasmic pilus chaperone family.</text>
</comment>
<sequence length="240" mass="26742">MKKIRLMALLTCLIFVGYKTNAAIVLDRTRVIYTADVGFVNLSIRNENKTLPYLAQSWIENVAPQSVSAPLAVSPEIQRVNSGEKNIVRIYATPNAKTLPQDRESLFYYTLREIPPRSDIPDAIQVALQTKIKLFYRPLSIVPQPDEIWQQRVILHKTSQGYRLENPTPYYLTVIGLAARSGAAAKEDFPAVMVAPLSSSELVSENHPSPVITYINDYGAHPELSFSCHGTICRVIASGL</sequence>
<dbReference type="InterPro" id="IPR008962">
    <property type="entry name" value="PapD-like_sf"/>
</dbReference>
<reference evidence="10 12" key="1">
    <citation type="submission" date="2015-03" db="EMBL/GenBank/DDBJ databases">
        <authorList>
            <consortium name="Pathogen Informatics"/>
            <person name="Murphy D."/>
        </authorList>
    </citation>
    <scope>NUCLEOTIDE SEQUENCE [LARGE SCALE GENOMIC DNA]</scope>
    <source>
        <strain evidence="10">Type strain: CIP110231</strain>
        <strain evidence="12">type strain: CIP110231</strain>
    </source>
</reference>
<dbReference type="SUPFAM" id="SSF49354">
    <property type="entry name" value="PapD-like"/>
    <property type="match status" value="1"/>
</dbReference>
<dbReference type="InterPro" id="IPR016147">
    <property type="entry name" value="Pili_assmbl_chaperone_N"/>
</dbReference>
<keyword evidence="7" id="KW-0393">Immunoglobulin domain</keyword>
<feature type="domain" description="Pili assembly chaperone N-terminal" evidence="8">
    <location>
        <begin position="24"/>
        <end position="140"/>
    </location>
</feature>
<dbReference type="EMBL" id="CPYD01000003">
    <property type="protein sequence ID" value="CNE28201.1"/>
    <property type="molecule type" value="Genomic_DNA"/>
</dbReference>
<evidence type="ECO:0000256" key="1">
    <source>
        <dbReference type="ARBA" id="ARBA00004418"/>
    </source>
</evidence>
<dbReference type="InterPro" id="IPR001829">
    <property type="entry name" value="Pili_assmbl_chaperone_bac"/>
</dbReference>
<accession>A0AAW7JYX0</accession>
<dbReference type="GO" id="GO:0030288">
    <property type="term" value="C:outer membrane-bounded periplasmic space"/>
    <property type="evidence" value="ECO:0007669"/>
    <property type="project" value="InterPro"/>
</dbReference>
<evidence type="ECO:0000259" key="8">
    <source>
        <dbReference type="Pfam" id="PF00345"/>
    </source>
</evidence>
<evidence type="ECO:0000256" key="7">
    <source>
        <dbReference type="ARBA" id="ARBA00023319"/>
    </source>
</evidence>
<evidence type="ECO:0000313" key="11">
    <source>
        <dbReference type="EMBL" id="MDN0086876.1"/>
    </source>
</evidence>
<comment type="subcellular location">
    <subcellularLocation>
        <location evidence="1">Periplasm</location>
    </subcellularLocation>
</comment>
<comment type="caution">
    <text evidence="11">The sequence shown here is derived from an EMBL/GenBank/DDBJ whole genome shotgun (WGS) entry which is preliminary data.</text>
</comment>
<proteinExistence type="inferred from homology"/>
<evidence type="ECO:0000256" key="4">
    <source>
        <dbReference type="ARBA" id="ARBA00022729"/>
    </source>
</evidence>
<dbReference type="Proteomes" id="UP000040578">
    <property type="component" value="Unassembled WGS sequence"/>
</dbReference>
<evidence type="ECO:0000313" key="12">
    <source>
        <dbReference type="Proteomes" id="UP000040578"/>
    </source>
</evidence>
<evidence type="ECO:0000256" key="5">
    <source>
        <dbReference type="ARBA" id="ARBA00022764"/>
    </source>
</evidence>
<keyword evidence="12" id="KW-1185">Reference proteome</keyword>
<dbReference type="PANTHER" id="PTHR30251">
    <property type="entry name" value="PILUS ASSEMBLY CHAPERONE"/>
    <property type="match status" value="1"/>
</dbReference>
<keyword evidence="5" id="KW-0574">Periplasm</keyword>
<name>A0AAW7JYX0_9GAMM</name>
<evidence type="ECO:0000256" key="2">
    <source>
        <dbReference type="ARBA" id="ARBA00007399"/>
    </source>
</evidence>
<evidence type="ECO:0000259" key="9">
    <source>
        <dbReference type="Pfam" id="PF02753"/>
    </source>
</evidence>
<dbReference type="Pfam" id="PF02753">
    <property type="entry name" value="PapD_C"/>
    <property type="match status" value="1"/>
</dbReference>
<dbReference type="Pfam" id="PF00345">
    <property type="entry name" value="PapD_N"/>
    <property type="match status" value="1"/>
</dbReference>
<dbReference type="SUPFAM" id="SSF49584">
    <property type="entry name" value="Periplasmic chaperone C-domain"/>
    <property type="match status" value="1"/>
</dbReference>
<dbReference type="InterPro" id="IPR016148">
    <property type="entry name" value="Pili_assmbl_chaperone_C"/>
</dbReference>
<keyword evidence="6" id="KW-0143">Chaperone</keyword>
<gene>
    <name evidence="10" type="primary">papD_1</name>
    <name evidence="10" type="ORF">ERS137967_01188</name>
    <name evidence="11" type="ORF">QVN42_05610</name>
</gene>
<feature type="domain" description="Pili assembly chaperone C-terminal" evidence="9">
    <location>
        <begin position="165"/>
        <end position="221"/>
    </location>
</feature>
<organism evidence="11 13">
    <name type="scientific">Yersinia nurmii</name>
    <dbReference type="NCBI Taxonomy" id="685706"/>
    <lineage>
        <taxon>Bacteria</taxon>
        <taxon>Pseudomonadati</taxon>
        <taxon>Pseudomonadota</taxon>
        <taxon>Gammaproteobacteria</taxon>
        <taxon>Enterobacterales</taxon>
        <taxon>Yersiniaceae</taxon>
        <taxon>Yersinia</taxon>
    </lineage>
</organism>
<dbReference type="InterPro" id="IPR050643">
    <property type="entry name" value="Periplasmic_pilus_chap"/>
</dbReference>
<reference evidence="11" key="2">
    <citation type="submission" date="2023-06" db="EMBL/GenBank/DDBJ databases">
        <authorList>
            <person name="Polev D.E."/>
            <person name="Saitova A.T."/>
            <person name="Bogumilchik E.A."/>
            <person name="Kokorina G.I."/>
            <person name="Voskresenskaia E.A."/>
        </authorList>
    </citation>
    <scope>NUCLEOTIDE SEQUENCE</scope>
    <source>
        <strain evidence="11">2145 StPb PI</strain>
    </source>
</reference>
<evidence type="ECO:0000256" key="3">
    <source>
        <dbReference type="ARBA" id="ARBA00022558"/>
    </source>
</evidence>
<dbReference type="GO" id="GO:0071555">
    <property type="term" value="P:cell wall organization"/>
    <property type="evidence" value="ECO:0007669"/>
    <property type="project" value="InterPro"/>
</dbReference>
<dbReference type="Proteomes" id="UP001167864">
    <property type="component" value="Unassembled WGS sequence"/>
</dbReference>
<evidence type="ECO:0000313" key="10">
    <source>
        <dbReference type="EMBL" id="CNE28201.1"/>
    </source>
</evidence>
<protein>
    <submittedName>
        <fullName evidence="11">Fimbria/pilus periplasmic chaperone</fullName>
    </submittedName>
    <submittedName>
        <fullName evidence="10">Fimbrial chaperone protein</fullName>
    </submittedName>
</protein>
<dbReference type="PRINTS" id="PR00969">
    <property type="entry name" value="CHAPERONPILI"/>
</dbReference>